<dbReference type="STRING" id="3075.A0A087SAN7"/>
<dbReference type="RefSeq" id="XP_011395656.1">
    <property type="nucleotide sequence ID" value="XM_011397354.1"/>
</dbReference>
<dbReference type="KEGG" id="apro:F751_2982"/>
<feature type="compositionally biased region" description="Basic and acidic residues" evidence="1">
    <location>
        <begin position="138"/>
        <end position="156"/>
    </location>
</feature>
<reference evidence="4 5" key="1">
    <citation type="journal article" date="2014" name="BMC Genomics">
        <title>Oil accumulation mechanisms of the oleaginous microalga Chlorella protothecoides revealed through its genome, transcriptomes, and proteomes.</title>
        <authorList>
            <person name="Gao C."/>
            <person name="Wang Y."/>
            <person name="Shen Y."/>
            <person name="Yan D."/>
            <person name="He X."/>
            <person name="Dai J."/>
            <person name="Wu Q."/>
        </authorList>
    </citation>
    <scope>NUCLEOTIDE SEQUENCE [LARGE SCALE GENOMIC DNA]</scope>
    <source>
        <strain evidence="4 5">0710</strain>
    </source>
</reference>
<dbReference type="InterPro" id="IPR018997">
    <property type="entry name" value="PUB_domain"/>
</dbReference>
<dbReference type="PANTHER" id="PTHR47694">
    <property type="entry name" value="PLANT UBX DOMAIN-CONTAINING PROTEIN 2"/>
    <property type="match status" value="1"/>
</dbReference>
<dbReference type="PANTHER" id="PTHR47694:SF1">
    <property type="entry name" value="PLANT UBX DOMAIN-CONTAINING PROTEIN 2"/>
    <property type="match status" value="1"/>
</dbReference>
<dbReference type="EMBL" id="GDKF01001097">
    <property type="protein sequence ID" value="JAT77525.1"/>
    <property type="molecule type" value="Transcribed_RNA"/>
</dbReference>
<evidence type="ECO:0000259" key="2">
    <source>
        <dbReference type="Pfam" id="PF09409"/>
    </source>
</evidence>
<dbReference type="EMBL" id="KL662081">
    <property type="protein sequence ID" value="KFM22791.1"/>
    <property type="molecule type" value="Genomic_DNA"/>
</dbReference>
<protein>
    <recommendedName>
        <fullName evidence="2">PUB domain-containing protein</fullName>
    </recommendedName>
</protein>
<dbReference type="Gene3D" id="1.20.58.2190">
    <property type="match status" value="1"/>
</dbReference>
<reference evidence="3" key="2">
    <citation type="submission" date="2015-08" db="EMBL/GenBank/DDBJ databases">
        <authorList>
            <person name="Babu N.S."/>
            <person name="Beckwith C.J."/>
            <person name="Beseler K.G."/>
            <person name="Brison A."/>
            <person name="Carone J.V."/>
            <person name="Caskin T.P."/>
            <person name="Diamond M."/>
            <person name="Durham M.E."/>
            <person name="Foxe J.M."/>
            <person name="Go M."/>
            <person name="Henderson B.A."/>
            <person name="Jones I.B."/>
            <person name="McGettigan J.A."/>
            <person name="Micheletti S.J."/>
            <person name="Nasrallah M.E."/>
            <person name="Ortiz D."/>
            <person name="Piller C.R."/>
            <person name="Privatt S.R."/>
            <person name="Schneider S.L."/>
            <person name="Sharp S."/>
            <person name="Smith T.C."/>
            <person name="Stanton J.D."/>
            <person name="Ullery H.E."/>
            <person name="Wilson R.J."/>
            <person name="Serrano M.G."/>
            <person name="Buck G."/>
            <person name="Lee V."/>
            <person name="Wang Y."/>
            <person name="Carvalho R."/>
            <person name="Voegtly L."/>
            <person name="Shi R."/>
            <person name="Duckworth R."/>
            <person name="Johnson A."/>
            <person name="Loviza R."/>
            <person name="Walstead R."/>
            <person name="Shah Z."/>
            <person name="Kiflezghi M."/>
            <person name="Wade K."/>
            <person name="Ball S.L."/>
            <person name="Bradley K.W."/>
            <person name="Asai D.J."/>
            <person name="Bowman C.A."/>
            <person name="Russell D.A."/>
            <person name="Pope W.H."/>
            <person name="Jacobs-Sera D."/>
            <person name="Hendrix R.W."/>
            <person name="Hatfull G.F."/>
        </authorList>
    </citation>
    <scope>NUCLEOTIDE SEQUENCE</scope>
</reference>
<gene>
    <name evidence="4" type="ORF">F751_2982</name>
    <name evidence="3" type="ORF">g.19372</name>
</gene>
<dbReference type="Pfam" id="PF09409">
    <property type="entry name" value="PUB"/>
    <property type="match status" value="1"/>
</dbReference>
<evidence type="ECO:0000313" key="5">
    <source>
        <dbReference type="Proteomes" id="UP000028924"/>
    </source>
</evidence>
<evidence type="ECO:0000256" key="1">
    <source>
        <dbReference type="SAM" id="MobiDB-lite"/>
    </source>
</evidence>
<organism evidence="4 5">
    <name type="scientific">Auxenochlorella protothecoides</name>
    <name type="common">Green microalga</name>
    <name type="synonym">Chlorella protothecoides</name>
    <dbReference type="NCBI Taxonomy" id="3075"/>
    <lineage>
        <taxon>Eukaryota</taxon>
        <taxon>Viridiplantae</taxon>
        <taxon>Chlorophyta</taxon>
        <taxon>core chlorophytes</taxon>
        <taxon>Trebouxiophyceae</taxon>
        <taxon>Chlorellales</taxon>
        <taxon>Chlorellaceae</taxon>
        <taxon>Auxenochlorella</taxon>
    </lineage>
</organism>
<dbReference type="InterPro" id="IPR036339">
    <property type="entry name" value="PUB-like_dom_sf"/>
</dbReference>
<dbReference type="OrthoDB" id="336240at2759"/>
<proteinExistence type="predicted"/>
<evidence type="ECO:0000313" key="4">
    <source>
        <dbReference type="EMBL" id="KFM22791.1"/>
    </source>
</evidence>
<dbReference type="GeneID" id="23614373"/>
<evidence type="ECO:0000313" key="3">
    <source>
        <dbReference type="EMBL" id="JAT77525.1"/>
    </source>
</evidence>
<name>A0A087SAN7_AUXPR</name>
<dbReference type="SUPFAM" id="SSF143503">
    <property type="entry name" value="PUG domain-like"/>
    <property type="match status" value="1"/>
</dbReference>
<feature type="region of interest" description="Disordered" evidence="1">
    <location>
        <begin position="112"/>
        <end position="191"/>
    </location>
</feature>
<dbReference type="CDD" id="cd09212">
    <property type="entry name" value="PUB"/>
    <property type="match status" value="1"/>
</dbReference>
<dbReference type="AlphaFoldDB" id="A0A087SAN7"/>
<keyword evidence="5" id="KW-1185">Reference proteome</keyword>
<feature type="domain" description="PUB" evidence="2">
    <location>
        <begin position="30"/>
        <end position="95"/>
    </location>
</feature>
<feature type="compositionally biased region" description="Low complexity" evidence="1">
    <location>
        <begin position="117"/>
        <end position="133"/>
    </location>
</feature>
<accession>A0A087SAN7</accession>
<sequence length="191" mass="19851">MGYAGYVPAKLPPSSLTPVQTALFLVSSVSSLELIEKLVYNAVVSPQEPKFKKVRLGNPRIKAAIIDTPAALEAMLAMGWQQAQEGEESVLLLSKSLSMAVVHDVQEAASRAKKAAQEAQRTAQRAAAAKPAALPGSDSRESLRAMLEADRRERAARGPVSVGSVAQPLPSAGGGGPARIRTAGEAGLNSG</sequence>
<dbReference type="Proteomes" id="UP000028924">
    <property type="component" value="Unassembled WGS sequence"/>
</dbReference>